<reference evidence="5 6" key="1">
    <citation type="submission" date="2017-09" db="EMBL/GenBank/DDBJ databases">
        <title>Pseudomonas abyssi sp. nov. isolated from Abyssopelagic Water.</title>
        <authorList>
            <person name="Wei Y."/>
        </authorList>
    </citation>
    <scope>NUCLEOTIDE SEQUENCE [LARGE SCALE GENOMIC DNA]</scope>
    <source>
        <strain evidence="5 6">MT5</strain>
    </source>
</reference>
<dbReference type="InterPro" id="IPR002346">
    <property type="entry name" value="Mopterin_DH_FAD-bd"/>
</dbReference>
<keyword evidence="3" id="KW-0560">Oxidoreductase</keyword>
<name>A0A2A3MLP4_9PSED</name>
<dbReference type="GO" id="GO:0071949">
    <property type="term" value="F:FAD binding"/>
    <property type="evidence" value="ECO:0007669"/>
    <property type="project" value="InterPro"/>
</dbReference>
<dbReference type="AlphaFoldDB" id="A0A2A3MLP4"/>
<accession>A0A2A3MLP4</accession>
<proteinExistence type="predicted"/>
<dbReference type="PROSITE" id="PS51387">
    <property type="entry name" value="FAD_PCMH"/>
    <property type="match status" value="1"/>
</dbReference>
<dbReference type="Gene3D" id="3.30.465.10">
    <property type="match status" value="1"/>
</dbReference>
<dbReference type="InterPro" id="IPR016166">
    <property type="entry name" value="FAD-bd_PCMH"/>
</dbReference>
<evidence type="ECO:0000256" key="2">
    <source>
        <dbReference type="ARBA" id="ARBA00022827"/>
    </source>
</evidence>
<dbReference type="Proteomes" id="UP000242313">
    <property type="component" value="Unassembled WGS sequence"/>
</dbReference>
<dbReference type="PANTHER" id="PTHR42659">
    <property type="entry name" value="XANTHINE DEHYDROGENASE SUBUNIT C-RELATED"/>
    <property type="match status" value="1"/>
</dbReference>
<keyword evidence="1" id="KW-0285">Flavoprotein</keyword>
<evidence type="ECO:0000256" key="3">
    <source>
        <dbReference type="ARBA" id="ARBA00023002"/>
    </source>
</evidence>
<dbReference type="InterPro" id="IPR016169">
    <property type="entry name" value="FAD-bd_PCMH_sub2"/>
</dbReference>
<feature type="domain" description="FAD-binding PCMH-type" evidence="4">
    <location>
        <begin position="20"/>
        <end position="191"/>
    </location>
</feature>
<dbReference type="EMBL" id="NTMR01000003">
    <property type="protein sequence ID" value="PBK05703.1"/>
    <property type="molecule type" value="Genomic_DNA"/>
</dbReference>
<dbReference type="InterPro" id="IPR051312">
    <property type="entry name" value="Diverse_Substr_Oxidored"/>
</dbReference>
<dbReference type="PANTHER" id="PTHR42659:SF2">
    <property type="entry name" value="XANTHINE DEHYDROGENASE SUBUNIT C-RELATED"/>
    <property type="match status" value="1"/>
</dbReference>
<dbReference type="GO" id="GO:0016491">
    <property type="term" value="F:oxidoreductase activity"/>
    <property type="evidence" value="ECO:0007669"/>
    <property type="project" value="UniProtKB-KW"/>
</dbReference>
<gene>
    <name evidence="5" type="ORF">CNQ84_04180</name>
</gene>
<dbReference type="SUPFAM" id="SSF56176">
    <property type="entry name" value="FAD-binding/transporter-associated domain-like"/>
    <property type="match status" value="1"/>
</dbReference>
<comment type="caution">
    <text evidence="5">The sequence shown here is derived from an EMBL/GenBank/DDBJ whole genome shotgun (WGS) entry which is preliminary data.</text>
</comment>
<keyword evidence="6" id="KW-1185">Reference proteome</keyword>
<keyword evidence="2" id="KW-0274">FAD</keyword>
<evidence type="ECO:0000259" key="4">
    <source>
        <dbReference type="PROSITE" id="PS51387"/>
    </source>
</evidence>
<dbReference type="InterPro" id="IPR036318">
    <property type="entry name" value="FAD-bd_PCMH-like_sf"/>
</dbReference>
<evidence type="ECO:0000313" key="5">
    <source>
        <dbReference type="EMBL" id="PBK05703.1"/>
    </source>
</evidence>
<organism evidence="5 6">
    <name type="scientific">Pseudomonas abyssi</name>
    <dbReference type="NCBI Taxonomy" id="170540"/>
    <lineage>
        <taxon>Bacteria</taxon>
        <taxon>Pseudomonadati</taxon>
        <taxon>Pseudomonadota</taxon>
        <taxon>Gammaproteobacteria</taxon>
        <taxon>Pseudomonadales</taxon>
        <taxon>Pseudomonadaceae</taxon>
        <taxon>Pseudomonas</taxon>
    </lineage>
</organism>
<dbReference type="Pfam" id="PF00941">
    <property type="entry name" value="FAD_binding_5"/>
    <property type="match status" value="1"/>
</dbReference>
<sequence>MAPILHQPGAQTRWSAPVTLPPCPDRRHTQVLFPSSAEEAAILASRHQAPYLAGASAAQLGWSKSTGWPAKAISLHALDDLQGCRRAVDHWSIGALARLSELTSNRALCRELPTLHGALLGVGAPGVRHLATLGGNIGFAGDLMPILLVLDTQVDWMQGAGPLHQSALSDWLSQAPEHALITRIRIPLPGPGRQLRMEKLASREAFNPPLLNIASSWQWQPFAQAHLAAGGAGLAPRRLRSCEQAFNGDATLIPTAATLLPLLARDLPEQAAQPLLPIAANLLLDQWSASRL</sequence>
<dbReference type="Gene3D" id="3.30.390.50">
    <property type="entry name" value="CO dehydrogenase flavoprotein, C-terminal domain"/>
    <property type="match status" value="1"/>
</dbReference>
<evidence type="ECO:0000313" key="6">
    <source>
        <dbReference type="Proteomes" id="UP000242313"/>
    </source>
</evidence>
<protein>
    <recommendedName>
        <fullName evidence="4">FAD-binding PCMH-type domain-containing protein</fullName>
    </recommendedName>
</protein>
<evidence type="ECO:0000256" key="1">
    <source>
        <dbReference type="ARBA" id="ARBA00022630"/>
    </source>
</evidence>